<evidence type="ECO:0000313" key="5">
    <source>
        <dbReference type="Proteomes" id="UP001596270"/>
    </source>
</evidence>
<dbReference type="InterPro" id="IPR006015">
    <property type="entry name" value="Universal_stress_UspA"/>
</dbReference>
<dbReference type="Pfam" id="PF00582">
    <property type="entry name" value="Usp"/>
    <property type="match status" value="1"/>
</dbReference>
<feature type="domain" description="Nitroreductase" evidence="3">
    <location>
        <begin position="199"/>
        <end position="362"/>
    </location>
</feature>
<dbReference type="Pfam" id="PF00881">
    <property type="entry name" value="Nitroreductase"/>
    <property type="match status" value="1"/>
</dbReference>
<protein>
    <submittedName>
        <fullName evidence="4">Universal stress protein</fullName>
    </submittedName>
</protein>
<dbReference type="CDD" id="cd00293">
    <property type="entry name" value="USP-like"/>
    <property type="match status" value="1"/>
</dbReference>
<dbReference type="Gene3D" id="3.40.50.620">
    <property type="entry name" value="HUPs"/>
    <property type="match status" value="1"/>
</dbReference>
<dbReference type="PANTHER" id="PTHR43745">
    <property type="entry name" value="NITROREDUCTASE MJ1384-RELATED"/>
    <property type="match status" value="1"/>
</dbReference>
<dbReference type="PRINTS" id="PR01438">
    <property type="entry name" value="UNVRSLSTRESS"/>
</dbReference>
<evidence type="ECO:0000259" key="2">
    <source>
        <dbReference type="Pfam" id="PF00582"/>
    </source>
</evidence>
<dbReference type="InterPro" id="IPR000415">
    <property type="entry name" value="Nitroreductase-like"/>
</dbReference>
<evidence type="ECO:0000313" key="4">
    <source>
        <dbReference type="EMBL" id="MFC6280976.1"/>
    </source>
</evidence>
<dbReference type="InterPro" id="IPR029479">
    <property type="entry name" value="Nitroreductase"/>
</dbReference>
<dbReference type="Proteomes" id="UP001596270">
    <property type="component" value="Unassembled WGS sequence"/>
</dbReference>
<dbReference type="SUPFAM" id="SSF55469">
    <property type="entry name" value="FMN-dependent nitroreductase-like"/>
    <property type="match status" value="1"/>
</dbReference>
<comment type="similarity">
    <text evidence="1">Belongs to the universal stress protein A family.</text>
</comment>
<dbReference type="Gene3D" id="3.40.109.10">
    <property type="entry name" value="NADH Oxidase"/>
    <property type="match status" value="1"/>
</dbReference>
<dbReference type="InterPro" id="IPR014729">
    <property type="entry name" value="Rossmann-like_a/b/a_fold"/>
</dbReference>
<keyword evidence="5" id="KW-1185">Reference proteome</keyword>
<dbReference type="InterPro" id="IPR052544">
    <property type="entry name" value="Bacteriocin_Proc_Enz"/>
</dbReference>
<proteinExistence type="inferred from homology"/>
<accession>A0ABW1TTN4</accession>
<dbReference type="SUPFAM" id="SSF52402">
    <property type="entry name" value="Adenine nucleotide alpha hydrolases-like"/>
    <property type="match status" value="1"/>
</dbReference>
<evidence type="ECO:0000259" key="3">
    <source>
        <dbReference type="Pfam" id="PF00881"/>
    </source>
</evidence>
<feature type="domain" description="UspA" evidence="2">
    <location>
        <begin position="1"/>
        <end position="146"/>
    </location>
</feature>
<dbReference type="RefSeq" id="WP_371436073.1">
    <property type="nucleotide sequence ID" value="NZ_JBHSRS010000015.1"/>
</dbReference>
<dbReference type="PANTHER" id="PTHR43745:SF2">
    <property type="entry name" value="NITROREDUCTASE MJ1384-RELATED"/>
    <property type="match status" value="1"/>
</dbReference>
<dbReference type="EMBL" id="JBHSRS010000015">
    <property type="protein sequence ID" value="MFC6280976.1"/>
    <property type="molecule type" value="Genomic_DNA"/>
</dbReference>
<evidence type="ECO:0000256" key="1">
    <source>
        <dbReference type="ARBA" id="ARBA00008791"/>
    </source>
</evidence>
<dbReference type="InterPro" id="IPR006016">
    <property type="entry name" value="UspA"/>
</dbReference>
<sequence length="366" mass="40394">MFSNILVPFDGSSTAENALHVAIGLADRKATKLTLLYILNEYAAIGEMQMASPSLYLTHMEGLRRHGNEVLEEARIIAASAGIEARVILCETRVRRAADAICEEAAKGYDAVIMGTHGRRGLQKLMLGSDAERVSRACTIPVLLVPQVSTPYAIDSPFESMAQHLEAARIRARIPDDAPRVLPKPRMEGGMPLLSALKLRRSVRTFQSRPLQPQILSDLLWAAFGINRPGDNRTAPYWRHVKVIEIYVTTAEGTWVYEPARHRLLPCSTEDLRDRTGTQDFVALAPVNLVYVAHGERMTNLSMQDQRIYAGVDAAFIGQNVYLFCASEGLACVFRGALDPVMLARTLNLPEGQFVTFAQTVGFAPM</sequence>
<organism evidence="4 5">
    <name type="scientific">Polaromonas aquatica</name>
    <dbReference type="NCBI Taxonomy" id="332657"/>
    <lineage>
        <taxon>Bacteria</taxon>
        <taxon>Pseudomonadati</taxon>
        <taxon>Pseudomonadota</taxon>
        <taxon>Betaproteobacteria</taxon>
        <taxon>Burkholderiales</taxon>
        <taxon>Comamonadaceae</taxon>
        <taxon>Polaromonas</taxon>
    </lineage>
</organism>
<gene>
    <name evidence="4" type="ORF">ACFQND_07000</name>
</gene>
<reference evidence="5" key="1">
    <citation type="journal article" date="2019" name="Int. J. Syst. Evol. Microbiol.">
        <title>The Global Catalogue of Microorganisms (GCM) 10K type strain sequencing project: providing services to taxonomists for standard genome sequencing and annotation.</title>
        <authorList>
            <consortium name="The Broad Institute Genomics Platform"/>
            <consortium name="The Broad Institute Genome Sequencing Center for Infectious Disease"/>
            <person name="Wu L."/>
            <person name="Ma J."/>
        </authorList>
    </citation>
    <scope>NUCLEOTIDE SEQUENCE [LARGE SCALE GENOMIC DNA]</scope>
    <source>
        <strain evidence="5">CCUG 39402</strain>
    </source>
</reference>
<comment type="caution">
    <text evidence="4">The sequence shown here is derived from an EMBL/GenBank/DDBJ whole genome shotgun (WGS) entry which is preliminary data.</text>
</comment>
<name>A0ABW1TTN4_9BURK</name>